<dbReference type="EMBL" id="KN838583">
    <property type="protein sequence ID" value="KIK03122.1"/>
    <property type="molecule type" value="Genomic_DNA"/>
</dbReference>
<protein>
    <submittedName>
        <fullName evidence="2">Uncharacterized protein</fullName>
    </submittedName>
</protein>
<reference evidence="2 3" key="1">
    <citation type="submission" date="2014-04" db="EMBL/GenBank/DDBJ databases">
        <authorList>
            <consortium name="DOE Joint Genome Institute"/>
            <person name="Kuo A."/>
            <person name="Kohler A."/>
            <person name="Nagy L.G."/>
            <person name="Floudas D."/>
            <person name="Copeland A."/>
            <person name="Barry K.W."/>
            <person name="Cichocki N."/>
            <person name="Veneault-Fourrey C."/>
            <person name="LaButti K."/>
            <person name="Lindquist E.A."/>
            <person name="Lipzen A."/>
            <person name="Lundell T."/>
            <person name="Morin E."/>
            <person name="Murat C."/>
            <person name="Sun H."/>
            <person name="Tunlid A."/>
            <person name="Henrissat B."/>
            <person name="Grigoriev I.V."/>
            <person name="Hibbett D.S."/>
            <person name="Martin F."/>
            <person name="Nordberg H.P."/>
            <person name="Cantor M.N."/>
            <person name="Hua S.X."/>
        </authorList>
    </citation>
    <scope>NUCLEOTIDE SEQUENCE [LARGE SCALE GENOMIC DNA]</scope>
    <source>
        <strain evidence="2 3">LaAM-08-1</strain>
    </source>
</reference>
<evidence type="ECO:0000313" key="3">
    <source>
        <dbReference type="Proteomes" id="UP000054477"/>
    </source>
</evidence>
<name>A0A0C9XZG8_9AGAR</name>
<dbReference type="HOGENOM" id="CLU_2654887_0_0_1"/>
<accession>A0A0C9XZG8</accession>
<sequence>MGFFNANIAGSARHHFLLQGEETVYVLVTSYNHSITIFIAMQTVMDDSPASEMYSPIHHDRSLPEPGGGRCRSKIA</sequence>
<keyword evidence="3" id="KW-1185">Reference proteome</keyword>
<reference evidence="3" key="2">
    <citation type="submission" date="2015-01" db="EMBL/GenBank/DDBJ databases">
        <title>Evolutionary Origins and Diversification of the Mycorrhizal Mutualists.</title>
        <authorList>
            <consortium name="DOE Joint Genome Institute"/>
            <consortium name="Mycorrhizal Genomics Consortium"/>
            <person name="Kohler A."/>
            <person name="Kuo A."/>
            <person name="Nagy L.G."/>
            <person name="Floudas D."/>
            <person name="Copeland A."/>
            <person name="Barry K.W."/>
            <person name="Cichocki N."/>
            <person name="Veneault-Fourrey C."/>
            <person name="LaButti K."/>
            <person name="Lindquist E.A."/>
            <person name="Lipzen A."/>
            <person name="Lundell T."/>
            <person name="Morin E."/>
            <person name="Murat C."/>
            <person name="Riley R."/>
            <person name="Ohm R."/>
            <person name="Sun H."/>
            <person name="Tunlid A."/>
            <person name="Henrissat B."/>
            <person name="Grigoriev I.V."/>
            <person name="Hibbett D.S."/>
            <person name="Martin F."/>
        </authorList>
    </citation>
    <scope>NUCLEOTIDE SEQUENCE [LARGE SCALE GENOMIC DNA]</scope>
    <source>
        <strain evidence="3">LaAM-08-1</strain>
    </source>
</reference>
<organism evidence="2 3">
    <name type="scientific">Laccaria amethystina LaAM-08-1</name>
    <dbReference type="NCBI Taxonomy" id="1095629"/>
    <lineage>
        <taxon>Eukaryota</taxon>
        <taxon>Fungi</taxon>
        <taxon>Dikarya</taxon>
        <taxon>Basidiomycota</taxon>
        <taxon>Agaricomycotina</taxon>
        <taxon>Agaricomycetes</taxon>
        <taxon>Agaricomycetidae</taxon>
        <taxon>Agaricales</taxon>
        <taxon>Agaricineae</taxon>
        <taxon>Hydnangiaceae</taxon>
        <taxon>Laccaria</taxon>
    </lineage>
</organism>
<proteinExistence type="predicted"/>
<dbReference type="Proteomes" id="UP000054477">
    <property type="component" value="Unassembled WGS sequence"/>
</dbReference>
<dbReference type="AlphaFoldDB" id="A0A0C9XZG8"/>
<evidence type="ECO:0000313" key="2">
    <source>
        <dbReference type="EMBL" id="KIK03122.1"/>
    </source>
</evidence>
<evidence type="ECO:0000256" key="1">
    <source>
        <dbReference type="SAM" id="MobiDB-lite"/>
    </source>
</evidence>
<gene>
    <name evidence="2" type="ORF">K443DRAFT_676972</name>
</gene>
<feature type="region of interest" description="Disordered" evidence="1">
    <location>
        <begin position="51"/>
        <end position="76"/>
    </location>
</feature>